<keyword evidence="2" id="KW-1185">Reference proteome</keyword>
<dbReference type="Gene3D" id="3.60.10.10">
    <property type="entry name" value="Endonuclease/exonuclease/phosphatase"/>
    <property type="match status" value="1"/>
</dbReference>
<sequence>GKSGGLFICWSNEVQVFSIIKHSFCMEVGFLDEKQNCLGWGIFIYASTDSHIRSNQWAYLEGARHKWGLHWFLGGDLNDILSEGDKKGGRKRSLSSFHHFRNFVSGMGMLEINMIGHPYTWGNNREGEGFVEEKLDRVFGSLAWNSAYPNAAVHNIFKSASDHSLLMLDFSQNQFYKKKRFIFDRRWLHRPGIKETVEKGWQYEQGGTPMYNFQQKIKKTRLDILKWSSTFRSENARRITQLNHQLSELRKAGHLIDWRKWDELKHELDAAYEQEEQHWAQKARVSWLKHGDKNSQYFHAKTLQRRRRNNIAKLTREDGGICETKEQIEACIENFYAKLFKSEGSENGERLLQGIEPVISQDMNSELTAPVEEDEIKAALFSINPKKSPGID</sequence>
<protein>
    <recommendedName>
        <fullName evidence="3">Endonuclease/exonuclease/phosphatase domain-containing protein</fullName>
    </recommendedName>
</protein>
<feature type="non-terminal residue" evidence="1">
    <location>
        <position position="1"/>
    </location>
</feature>
<comment type="caution">
    <text evidence="1">The sequence shown here is derived from an EMBL/GenBank/DDBJ whole genome shotgun (WGS) entry which is preliminary data.</text>
</comment>
<organism evidence="1 2">
    <name type="scientific">Striga hermonthica</name>
    <name type="common">Purple witchweed</name>
    <name type="synonym">Buchnera hermonthica</name>
    <dbReference type="NCBI Taxonomy" id="68872"/>
    <lineage>
        <taxon>Eukaryota</taxon>
        <taxon>Viridiplantae</taxon>
        <taxon>Streptophyta</taxon>
        <taxon>Embryophyta</taxon>
        <taxon>Tracheophyta</taxon>
        <taxon>Spermatophyta</taxon>
        <taxon>Magnoliopsida</taxon>
        <taxon>eudicotyledons</taxon>
        <taxon>Gunneridae</taxon>
        <taxon>Pentapetalae</taxon>
        <taxon>asterids</taxon>
        <taxon>lamiids</taxon>
        <taxon>Lamiales</taxon>
        <taxon>Orobanchaceae</taxon>
        <taxon>Buchnereae</taxon>
        <taxon>Striga</taxon>
    </lineage>
</organism>
<gene>
    <name evidence="1" type="ORF">SHERM_22622</name>
</gene>
<evidence type="ECO:0000313" key="2">
    <source>
        <dbReference type="Proteomes" id="UP001153555"/>
    </source>
</evidence>
<dbReference type="SUPFAM" id="SSF56219">
    <property type="entry name" value="DNase I-like"/>
    <property type="match status" value="1"/>
</dbReference>
<dbReference type="InterPro" id="IPR036691">
    <property type="entry name" value="Endo/exonu/phosph_ase_sf"/>
</dbReference>
<evidence type="ECO:0008006" key="3">
    <source>
        <dbReference type="Google" id="ProtNLM"/>
    </source>
</evidence>
<dbReference type="PANTHER" id="PTHR33710">
    <property type="entry name" value="BNAC02G09200D PROTEIN"/>
    <property type="match status" value="1"/>
</dbReference>
<proteinExistence type="predicted"/>
<dbReference type="OrthoDB" id="913635at2759"/>
<accession>A0A9N7N9B4</accession>
<dbReference type="Proteomes" id="UP001153555">
    <property type="component" value="Unassembled WGS sequence"/>
</dbReference>
<feature type="non-terminal residue" evidence="1">
    <location>
        <position position="392"/>
    </location>
</feature>
<name>A0A9N7N9B4_STRHE</name>
<evidence type="ECO:0000313" key="1">
    <source>
        <dbReference type="EMBL" id="CAA0826236.1"/>
    </source>
</evidence>
<dbReference type="AlphaFoldDB" id="A0A9N7N9B4"/>
<reference evidence="1" key="1">
    <citation type="submission" date="2019-12" db="EMBL/GenBank/DDBJ databases">
        <authorList>
            <person name="Scholes J."/>
        </authorList>
    </citation>
    <scope>NUCLEOTIDE SEQUENCE</scope>
</reference>
<dbReference type="PANTHER" id="PTHR33710:SF79">
    <property type="entry name" value="OS06G0205337 PROTEIN"/>
    <property type="match status" value="1"/>
</dbReference>
<dbReference type="EMBL" id="CACSLK010027388">
    <property type="protein sequence ID" value="CAA0826236.1"/>
    <property type="molecule type" value="Genomic_DNA"/>
</dbReference>